<keyword evidence="1" id="KW-0732">Signal</keyword>
<evidence type="ECO:0000313" key="2">
    <source>
        <dbReference type="EMBL" id="JAR94956.1"/>
    </source>
</evidence>
<dbReference type="InterPro" id="IPR012674">
    <property type="entry name" value="Calycin"/>
</dbReference>
<dbReference type="GO" id="GO:0043176">
    <property type="term" value="F:amine binding"/>
    <property type="evidence" value="ECO:0007669"/>
    <property type="project" value="InterPro"/>
</dbReference>
<feature type="signal peptide" evidence="1">
    <location>
        <begin position="1"/>
        <end position="17"/>
    </location>
</feature>
<proteinExistence type="predicted"/>
<dbReference type="GO" id="GO:0030682">
    <property type="term" value="P:symbiont-mediated perturbation of host defenses"/>
    <property type="evidence" value="ECO:0007669"/>
    <property type="project" value="InterPro"/>
</dbReference>
<evidence type="ECO:0000256" key="1">
    <source>
        <dbReference type="SAM" id="SignalP"/>
    </source>
</evidence>
<dbReference type="AlphaFoldDB" id="A0A147BW65"/>
<name>A0A147BW65_IXORI</name>
<dbReference type="SUPFAM" id="SSF50814">
    <property type="entry name" value="Lipocalins"/>
    <property type="match status" value="1"/>
</dbReference>
<organism evidence="2">
    <name type="scientific">Ixodes ricinus</name>
    <name type="common">Common tick</name>
    <name type="synonym">Acarus ricinus</name>
    <dbReference type="NCBI Taxonomy" id="34613"/>
    <lineage>
        <taxon>Eukaryota</taxon>
        <taxon>Metazoa</taxon>
        <taxon>Ecdysozoa</taxon>
        <taxon>Arthropoda</taxon>
        <taxon>Chelicerata</taxon>
        <taxon>Arachnida</taxon>
        <taxon>Acari</taxon>
        <taxon>Parasitiformes</taxon>
        <taxon>Ixodida</taxon>
        <taxon>Ixodoidea</taxon>
        <taxon>Ixodidae</taxon>
        <taxon>Ixodinae</taxon>
        <taxon>Ixodes</taxon>
    </lineage>
</organism>
<protein>
    <submittedName>
        <fullName evidence="2">Putative salivary lipocalin</fullName>
    </submittedName>
</protein>
<dbReference type="InterPro" id="IPR002970">
    <property type="entry name" value="Tick_his-bd"/>
</dbReference>
<reference evidence="2" key="1">
    <citation type="journal article" date="2018" name="PLoS Negl. Trop. Dis.">
        <title>Sialome diversity of ticks revealed by RNAseq of single tick salivary glands.</title>
        <authorList>
            <person name="Perner J."/>
            <person name="Kropackova S."/>
            <person name="Kopacek P."/>
            <person name="Ribeiro J.M."/>
        </authorList>
    </citation>
    <scope>NUCLEOTIDE SEQUENCE</scope>
    <source>
        <strain evidence="2">Siblings of single egg batch collected in Ceske Budejovice</strain>
        <tissue evidence="2">Salivary glands</tissue>
    </source>
</reference>
<sequence>MYFFVFTAFVVLGCSFGETKDQKCFPKGIEHLLLHPPNAWKLLDELKDTFFLVYYSKDLDVSNTFPCLAVRKSTLNKESKSGRCVYKYASNTSVTLTGTKEVKTKRKDGAYKHPNMFSVQYHEGDKYIWHDIELLYTDYIYCAVLKSNFFGIQVWVSKTHLEKVREIPWICSLVYDLATDKPRRVLYDWKECPLRIKKSPSSNESCCFRCLPPCWFYSRY</sequence>
<accession>A0A147BW65</accession>
<dbReference type="EMBL" id="GEGO01000448">
    <property type="protein sequence ID" value="JAR94956.1"/>
    <property type="molecule type" value="Transcribed_RNA"/>
</dbReference>
<feature type="chain" id="PRO_5007543079" evidence="1">
    <location>
        <begin position="18"/>
        <end position="220"/>
    </location>
</feature>
<dbReference type="Gene3D" id="2.40.128.20">
    <property type="match status" value="1"/>
</dbReference>
<dbReference type="Pfam" id="PF02098">
    <property type="entry name" value="His_binding"/>
    <property type="match status" value="1"/>
</dbReference>